<keyword evidence="2" id="KW-1185">Reference proteome</keyword>
<name>A0A5C1NNY2_9GAMM</name>
<reference evidence="1" key="1">
    <citation type="submission" date="2021-02" db="EMBL/GenBank/DDBJ databases">
        <title>Strain Y2R2, a novel species of the genus Halomonas.</title>
        <authorList>
            <person name="Huang H."/>
        </authorList>
    </citation>
    <scope>NUCLEOTIDE SEQUENCE</scope>
    <source>
        <strain evidence="1">Y2R2</strain>
    </source>
</reference>
<proteinExistence type="predicted"/>
<evidence type="ECO:0000313" key="1">
    <source>
        <dbReference type="EMBL" id="QEM84178.1"/>
    </source>
</evidence>
<dbReference type="PROSITE" id="PS51257">
    <property type="entry name" value="PROKAR_LIPOPROTEIN"/>
    <property type="match status" value="1"/>
</dbReference>
<gene>
    <name evidence="1" type="ORF">E4T21_16945</name>
</gene>
<dbReference type="OrthoDB" id="6172547at2"/>
<sequence>MERLALAVLLVSFTGLAGCDALILQGRDGTPTVVEDSSLKCAVDASNDASNNVVPNFAKSDCMLENWVAFGLASQRGDHQWRTDMLGRTEGYAPEQRLARAVVQAWGSVSQWREASGVLKSDLESAPEELQPLMRYWRNELEGRLALQGRVGYNDDEVAQLRKENQELAKKLEALTAIEQNINLRQQVE</sequence>
<dbReference type="AlphaFoldDB" id="A0A5C1NNY2"/>
<accession>A0A5C1NNY2</accession>
<dbReference type="EMBL" id="CP038437">
    <property type="protein sequence ID" value="QEM84178.1"/>
    <property type="molecule type" value="Genomic_DNA"/>
</dbReference>
<protein>
    <submittedName>
        <fullName evidence="1">Uncharacterized protein</fullName>
    </submittedName>
</protein>
<evidence type="ECO:0000313" key="2">
    <source>
        <dbReference type="Proteomes" id="UP000324285"/>
    </source>
</evidence>
<dbReference type="Proteomes" id="UP000324285">
    <property type="component" value="Chromosome"/>
</dbReference>
<organism evidence="1 2">
    <name type="scientific">Halomonas binhaiensis</name>
    <dbReference type="NCBI Taxonomy" id="2562282"/>
    <lineage>
        <taxon>Bacteria</taxon>
        <taxon>Pseudomonadati</taxon>
        <taxon>Pseudomonadota</taxon>
        <taxon>Gammaproteobacteria</taxon>
        <taxon>Oceanospirillales</taxon>
        <taxon>Halomonadaceae</taxon>
        <taxon>Halomonas</taxon>
    </lineage>
</organism>
<dbReference type="KEGG" id="hbh:E4T21_16945"/>